<dbReference type="eggNOG" id="COG4320">
    <property type="taxonomic scope" value="Bacteria"/>
</dbReference>
<keyword evidence="1" id="KW-0812">Transmembrane</keyword>
<gene>
    <name evidence="2" type="ordered locus">PCC7424_1916</name>
</gene>
<dbReference type="EMBL" id="CP001291">
    <property type="protein sequence ID" value="ACK70348.1"/>
    <property type="molecule type" value="Genomic_DNA"/>
</dbReference>
<name>B7KDP6_GLOC7</name>
<proteinExistence type="predicted"/>
<evidence type="ECO:0000313" key="3">
    <source>
        <dbReference type="Proteomes" id="UP000002384"/>
    </source>
</evidence>
<dbReference type="PANTHER" id="PTHR39441">
    <property type="entry name" value="DUF2252 DOMAIN-CONTAINING PROTEIN"/>
    <property type="match status" value="1"/>
</dbReference>
<dbReference type="RefSeq" id="WP_012599291.1">
    <property type="nucleotide sequence ID" value="NC_011729.1"/>
</dbReference>
<dbReference type="InterPro" id="IPR018721">
    <property type="entry name" value="DUF2252"/>
</dbReference>
<keyword evidence="1" id="KW-1133">Transmembrane helix</keyword>
<dbReference type="Proteomes" id="UP000002384">
    <property type="component" value="Chromosome"/>
</dbReference>
<accession>B7KDP6</accession>
<feature type="transmembrane region" description="Helical" evidence="1">
    <location>
        <begin position="21"/>
        <end position="40"/>
    </location>
</feature>
<dbReference type="Pfam" id="PF10009">
    <property type="entry name" value="DUF2252"/>
    <property type="match status" value="1"/>
</dbReference>
<dbReference type="KEGG" id="cyc:PCC7424_1916"/>
<dbReference type="InterPro" id="IPR011009">
    <property type="entry name" value="Kinase-like_dom_sf"/>
</dbReference>
<keyword evidence="3" id="KW-1185">Reference proteome</keyword>
<evidence type="ECO:0000313" key="2">
    <source>
        <dbReference type="EMBL" id="ACK70348.1"/>
    </source>
</evidence>
<reference evidence="3" key="1">
    <citation type="journal article" date="2011" name="MBio">
        <title>Novel metabolic attributes of the genus Cyanothece, comprising a group of unicellular nitrogen-fixing Cyanobacteria.</title>
        <authorList>
            <person name="Bandyopadhyay A."/>
            <person name="Elvitigala T."/>
            <person name="Welsh E."/>
            <person name="Stockel J."/>
            <person name="Liberton M."/>
            <person name="Min H."/>
            <person name="Sherman L.A."/>
            <person name="Pakrasi H.B."/>
        </authorList>
    </citation>
    <scope>NUCLEOTIDE SEQUENCE [LARGE SCALE GENOMIC DNA]</scope>
    <source>
        <strain evidence="3">PCC 7424</strain>
    </source>
</reference>
<organism evidence="2 3">
    <name type="scientific">Gloeothece citriformis (strain PCC 7424)</name>
    <name type="common">Cyanothece sp. (strain PCC 7424)</name>
    <dbReference type="NCBI Taxonomy" id="65393"/>
    <lineage>
        <taxon>Bacteria</taxon>
        <taxon>Bacillati</taxon>
        <taxon>Cyanobacteriota</taxon>
        <taxon>Cyanophyceae</taxon>
        <taxon>Oscillatoriophycideae</taxon>
        <taxon>Chroococcales</taxon>
        <taxon>Aphanothecaceae</taxon>
        <taxon>Gloeothece</taxon>
        <taxon>Gloeothece citriformis</taxon>
    </lineage>
</organism>
<dbReference type="STRING" id="65393.PCC7424_1916"/>
<dbReference type="SUPFAM" id="SSF56112">
    <property type="entry name" value="Protein kinase-like (PK-like)"/>
    <property type="match status" value="1"/>
</dbReference>
<dbReference type="OrthoDB" id="1491115at2"/>
<keyword evidence="1" id="KW-0472">Membrane</keyword>
<dbReference type="HOGENOM" id="CLU_032121_1_0_3"/>
<protein>
    <recommendedName>
        <fullName evidence="4">DUF2252 domain-containing protein</fullName>
    </recommendedName>
</protein>
<dbReference type="AlphaFoldDB" id="B7KDP6"/>
<evidence type="ECO:0008006" key="4">
    <source>
        <dbReference type="Google" id="ProtNLM"/>
    </source>
</evidence>
<evidence type="ECO:0000256" key="1">
    <source>
        <dbReference type="SAM" id="Phobius"/>
    </source>
</evidence>
<dbReference type="PANTHER" id="PTHR39441:SF1">
    <property type="entry name" value="DUF2252 DOMAIN-CONTAINING PROTEIN"/>
    <property type="match status" value="1"/>
</dbReference>
<sequence>MKQLNPSLNHPRLSAFICGQILKKICFILALIISLTLISYPSLADSSRSNIIIDTIQNKNKTLFQTDPNLLTYKYCKMAESDSPFPFYRATNYLFWQDLAKNNQLKQFGNNKTKIWLSGDLHVDNFGVFNNDLDEIVFDINDFDESIIGDYQYDIWRMATSIVLVARDNQLSPKDQETLVDAFTESYLDTLAAYRGNDDELKTYFTQNNTEGEIKKILKKAKELTRQDLLDKWVDSQENPVGFKLIEGKIEKADQEEEIKKAIEAYSQTLSNKLNSNPNYFQVKSVVKRVGAGLGSLGVPRYYVLIEGKSKAEDDDIILDVKLQSKPTAYEYLSLEDQENYDSHFKQDAERHAVAYRALTKHTDDYLGGMKLSDGYYSVRELSPYKKSLNTEKLNDQSSFAEVAEQWGKILATDHASADKDFDPVFVAYSLDKQVDELTKGHHQEFRELVKEVAFEYADQVKQDYDIFVKELKPKNCPVE</sequence>